<evidence type="ECO:0000313" key="2">
    <source>
        <dbReference type="EMBL" id="CAG7639116.1"/>
    </source>
</evidence>
<reference evidence="2" key="1">
    <citation type="submission" date="2021-06" db="EMBL/GenBank/DDBJ databases">
        <authorList>
            <person name="Criscuolo A."/>
        </authorList>
    </citation>
    <scope>NUCLEOTIDE SEQUENCE</scope>
    <source>
        <strain evidence="2">CIP111600</strain>
    </source>
</reference>
<name>A0A916NQN4_9BACL</name>
<keyword evidence="1" id="KW-0472">Membrane</keyword>
<sequence length="166" mass="19635">MAEVIGVSSWLIAGWLWGDWRNWRKYHETILYMLLGDTLYYYISIDKRLWSIMPQPPFQTELMALLGEFVVFTCAMLIYLGRFPNRVGRGWLWVLFWIGLFTANEALLLRTGTFAYKNEWSLVDSLFFCLMMFPMLRLHHKKPLLAYGISVLLAAAYIYLYDIPVR</sequence>
<dbReference type="RefSeq" id="WP_218093741.1">
    <property type="nucleotide sequence ID" value="NZ_CAJVAS010000019.1"/>
</dbReference>
<proteinExistence type="predicted"/>
<dbReference type="Proteomes" id="UP000693672">
    <property type="component" value="Unassembled WGS sequence"/>
</dbReference>
<evidence type="ECO:0000256" key="1">
    <source>
        <dbReference type="SAM" id="Phobius"/>
    </source>
</evidence>
<evidence type="ECO:0000313" key="3">
    <source>
        <dbReference type="Proteomes" id="UP000693672"/>
    </source>
</evidence>
<dbReference type="AlphaFoldDB" id="A0A916NQN4"/>
<organism evidence="2 3">
    <name type="scientific">Paenibacillus solanacearum</name>
    <dbReference type="NCBI Taxonomy" id="2048548"/>
    <lineage>
        <taxon>Bacteria</taxon>
        <taxon>Bacillati</taxon>
        <taxon>Bacillota</taxon>
        <taxon>Bacilli</taxon>
        <taxon>Bacillales</taxon>
        <taxon>Paenibacillaceae</taxon>
        <taxon>Paenibacillus</taxon>
    </lineage>
</organism>
<comment type="caution">
    <text evidence="2">The sequence shown here is derived from an EMBL/GenBank/DDBJ whole genome shotgun (WGS) entry which is preliminary data.</text>
</comment>
<protein>
    <submittedName>
        <fullName evidence="2">Uncharacterized protein</fullName>
    </submittedName>
</protein>
<dbReference type="InterPro" id="IPR048147">
    <property type="entry name" value="CBO0543-like"/>
</dbReference>
<accession>A0A916NQN4</accession>
<feature type="transmembrane region" description="Helical" evidence="1">
    <location>
        <begin position="144"/>
        <end position="161"/>
    </location>
</feature>
<keyword evidence="3" id="KW-1185">Reference proteome</keyword>
<keyword evidence="1" id="KW-1133">Transmembrane helix</keyword>
<dbReference type="NCBIfam" id="NF041644">
    <property type="entry name" value="CBO0543_fam"/>
    <property type="match status" value="1"/>
</dbReference>
<feature type="transmembrane region" description="Helical" evidence="1">
    <location>
        <begin position="90"/>
        <end position="108"/>
    </location>
</feature>
<feature type="transmembrane region" description="Helical" evidence="1">
    <location>
        <begin position="64"/>
        <end position="84"/>
    </location>
</feature>
<dbReference type="EMBL" id="CAJVAS010000019">
    <property type="protein sequence ID" value="CAG7639116.1"/>
    <property type="molecule type" value="Genomic_DNA"/>
</dbReference>
<feature type="transmembrane region" description="Helical" evidence="1">
    <location>
        <begin position="26"/>
        <end position="43"/>
    </location>
</feature>
<gene>
    <name evidence="2" type="ORF">PAESOLCIP111_04011</name>
</gene>
<keyword evidence="1" id="KW-0812">Transmembrane</keyword>